<feature type="binding site" evidence="8 10">
    <location>
        <begin position="49"/>
        <end position="52"/>
    </location>
    <ligand>
        <name>substrate</name>
    </ligand>
</feature>
<comment type="similarity">
    <text evidence="2 8 13">Belongs to the glutamyl-tRNA reductase family.</text>
</comment>
<dbReference type="CDD" id="cd05213">
    <property type="entry name" value="NAD_bind_Glutamyl_tRNA_reduct"/>
    <property type="match status" value="1"/>
</dbReference>
<comment type="miscellaneous">
    <text evidence="8">During catalysis, the active site Cys acts as a nucleophile attacking the alpha-carbonyl group of tRNA-bound glutamate with the formation of a thioester intermediate between enzyme and glutamate, and the concomitant release of tRNA(Glu). The thioester intermediate is finally reduced by direct hydride transfer from NADPH, to form the product GSA.</text>
</comment>
<proteinExistence type="inferred from homology"/>
<comment type="domain">
    <text evidence="8">Possesses an unusual extended V-shaped dimeric structure with each monomer consisting of three distinct domains arranged along a curved 'spinal' alpha-helix. The N-terminal catalytic domain specifically recognizes the glutamate moiety of the substrate. The second domain is the NADPH-binding domain, and the third C-terminal domain is responsible for dimerization.</text>
</comment>
<dbReference type="NCBIfam" id="TIGR01035">
    <property type="entry name" value="hemA"/>
    <property type="match status" value="1"/>
</dbReference>
<dbReference type="PIRSF" id="PIRSF000445">
    <property type="entry name" value="4pyrrol_synth_GluRdtase"/>
    <property type="match status" value="1"/>
</dbReference>
<dbReference type="Pfam" id="PF01488">
    <property type="entry name" value="Shikimate_DH"/>
    <property type="match status" value="1"/>
</dbReference>
<dbReference type="EMBL" id="SJPT01000004">
    <property type="protein sequence ID" value="TWU23355.1"/>
    <property type="molecule type" value="Genomic_DNA"/>
</dbReference>
<evidence type="ECO:0000313" key="17">
    <source>
        <dbReference type="EMBL" id="TWU23355.1"/>
    </source>
</evidence>
<comment type="caution">
    <text evidence="17">The sequence shown here is derived from an EMBL/GenBank/DDBJ whole genome shotgun (WGS) entry which is preliminary data.</text>
</comment>
<dbReference type="Gene3D" id="3.40.50.720">
    <property type="entry name" value="NAD(P)-binding Rossmann-like Domain"/>
    <property type="match status" value="1"/>
</dbReference>
<dbReference type="PANTHER" id="PTHR43013">
    <property type="entry name" value="GLUTAMYL-TRNA REDUCTASE"/>
    <property type="match status" value="1"/>
</dbReference>
<dbReference type="RefSeq" id="WP_146595072.1">
    <property type="nucleotide sequence ID" value="NZ_SJPT01000004.1"/>
</dbReference>
<comment type="function">
    <text evidence="8">Catalyzes the NADPH-dependent reduction of glutamyl-tRNA(Glu) to glutamate 1-semialdehyde (GSA).</text>
</comment>
<evidence type="ECO:0000256" key="5">
    <source>
        <dbReference type="ARBA" id="ARBA00023002"/>
    </source>
</evidence>
<evidence type="ECO:0000259" key="16">
    <source>
        <dbReference type="Pfam" id="PF05201"/>
    </source>
</evidence>
<dbReference type="Pfam" id="PF00745">
    <property type="entry name" value="GlutR_dimer"/>
    <property type="match status" value="1"/>
</dbReference>
<comment type="subunit">
    <text evidence="8">Homodimer.</text>
</comment>
<evidence type="ECO:0000313" key="18">
    <source>
        <dbReference type="Proteomes" id="UP000316304"/>
    </source>
</evidence>
<sequence>MKLQMIGCSHRDAAVEFRERISFTADQVGKALKDFRQRFPSAELVLLSTCNRVELYASSNDDSVGLDRDSVADFLAGQHQLTADEVIHHMIYRTGPEAVEHLFTVAASLDSMVLGEAQILSQVKQAYDLACNNGSTGPLTHAVFQAANRTAKRVQQETSIHRRRLSVPSVAVGEVVPEVFDSLHDKQIVVCGAGEMGEETLPYLLQAGATKITIVNRSAERAAELANRFDVQTAPWSSLTEKLIEADLLIGTTSAPEPIVDRALFESIRSKRKGRVLLILDLAVPRDFDPALGDFPNVYLYQIDDLKAACERNRREREKEYPKAQQIIADETERLILAVNHRSTGPVIRRLRENAAEIKTEELKRLKNKLEQLNVNPSVIQEIDKSFDRLTNKLLHPPLSSVRDDAAEGHQRGLLEALRHLFNLGDE</sequence>
<evidence type="ECO:0000256" key="7">
    <source>
        <dbReference type="ARBA" id="ARBA00047464"/>
    </source>
</evidence>
<evidence type="ECO:0000256" key="6">
    <source>
        <dbReference type="ARBA" id="ARBA00023244"/>
    </source>
</evidence>
<evidence type="ECO:0000256" key="8">
    <source>
        <dbReference type="HAMAP-Rule" id="MF_00087"/>
    </source>
</evidence>
<dbReference type="SUPFAM" id="SSF69075">
    <property type="entry name" value="Glutamyl tRNA-reductase dimerization domain"/>
    <property type="match status" value="1"/>
</dbReference>
<dbReference type="InterPro" id="IPR018214">
    <property type="entry name" value="GluRdtase_CS"/>
</dbReference>
<evidence type="ECO:0000256" key="9">
    <source>
        <dbReference type="PIRSR" id="PIRSR000445-1"/>
    </source>
</evidence>
<dbReference type="InterPro" id="IPR036291">
    <property type="entry name" value="NAD(P)-bd_dom_sf"/>
</dbReference>
<evidence type="ECO:0000256" key="13">
    <source>
        <dbReference type="RuleBase" id="RU000584"/>
    </source>
</evidence>
<dbReference type="UniPathway" id="UPA00251">
    <property type="reaction ID" value="UER00316"/>
</dbReference>
<dbReference type="GO" id="GO:0019353">
    <property type="term" value="P:protoporphyrinogen IX biosynthetic process from glutamate"/>
    <property type="evidence" value="ECO:0007669"/>
    <property type="project" value="TreeGrafter"/>
</dbReference>
<gene>
    <name evidence="8 17" type="primary">hemA</name>
    <name evidence="17" type="ORF">Pla52o_28910</name>
</gene>
<feature type="binding site" evidence="8 10">
    <location>
        <position position="111"/>
    </location>
    <ligand>
        <name>substrate</name>
    </ligand>
</feature>
<dbReference type="Gene3D" id="3.30.460.30">
    <property type="entry name" value="Glutamyl-tRNA reductase, N-terminal domain"/>
    <property type="match status" value="1"/>
</dbReference>
<evidence type="ECO:0000256" key="4">
    <source>
        <dbReference type="ARBA" id="ARBA00022857"/>
    </source>
</evidence>
<evidence type="ECO:0000256" key="10">
    <source>
        <dbReference type="PIRSR" id="PIRSR000445-2"/>
    </source>
</evidence>
<dbReference type="HAMAP" id="MF_00087">
    <property type="entry name" value="Glu_tRNA_reductase"/>
    <property type="match status" value="1"/>
</dbReference>
<dbReference type="GO" id="GO:0008883">
    <property type="term" value="F:glutamyl-tRNA reductase activity"/>
    <property type="evidence" value="ECO:0007669"/>
    <property type="project" value="UniProtKB-UniRule"/>
</dbReference>
<dbReference type="Pfam" id="PF05201">
    <property type="entry name" value="GlutR_N"/>
    <property type="match status" value="1"/>
</dbReference>
<dbReference type="GO" id="GO:0050661">
    <property type="term" value="F:NADP binding"/>
    <property type="evidence" value="ECO:0007669"/>
    <property type="project" value="InterPro"/>
</dbReference>
<feature type="binding site" evidence="8 11">
    <location>
        <begin position="192"/>
        <end position="197"/>
    </location>
    <ligand>
        <name>NADP(+)</name>
        <dbReference type="ChEBI" id="CHEBI:58349"/>
    </ligand>
</feature>
<dbReference type="PANTHER" id="PTHR43013:SF1">
    <property type="entry name" value="GLUTAMYL-TRNA REDUCTASE"/>
    <property type="match status" value="1"/>
</dbReference>
<dbReference type="SUPFAM" id="SSF69742">
    <property type="entry name" value="Glutamyl tRNA-reductase catalytic, N-terminal domain"/>
    <property type="match status" value="1"/>
</dbReference>
<feature type="domain" description="Quinate/shikimate 5-dehydrogenase/glutamyl-tRNA reductase" evidence="15">
    <location>
        <begin position="177"/>
        <end position="308"/>
    </location>
</feature>
<dbReference type="PROSITE" id="PS00747">
    <property type="entry name" value="GLUTR"/>
    <property type="match status" value="1"/>
</dbReference>
<dbReference type="InterPro" id="IPR036453">
    <property type="entry name" value="GluRdtase_dimer_dom_sf"/>
</dbReference>
<protein>
    <recommendedName>
        <fullName evidence="3 8">Glutamyl-tRNA reductase</fullName>
        <shortName evidence="8">GluTR</shortName>
        <ecNumber evidence="3 8">1.2.1.70</ecNumber>
    </recommendedName>
</protein>
<reference evidence="17 18" key="1">
    <citation type="submission" date="2019-02" db="EMBL/GenBank/DDBJ databases">
        <title>Deep-cultivation of Planctomycetes and their phenomic and genomic characterization uncovers novel biology.</title>
        <authorList>
            <person name="Wiegand S."/>
            <person name="Jogler M."/>
            <person name="Boedeker C."/>
            <person name="Pinto D."/>
            <person name="Vollmers J."/>
            <person name="Rivas-Marin E."/>
            <person name="Kohn T."/>
            <person name="Peeters S.H."/>
            <person name="Heuer A."/>
            <person name="Rast P."/>
            <person name="Oberbeckmann S."/>
            <person name="Bunk B."/>
            <person name="Jeske O."/>
            <person name="Meyerdierks A."/>
            <person name="Storesund J.E."/>
            <person name="Kallscheuer N."/>
            <person name="Luecker S."/>
            <person name="Lage O.M."/>
            <person name="Pohl T."/>
            <person name="Merkel B.J."/>
            <person name="Hornburger P."/>
            <person name="Mueller R.-W."/>
            <person name="Bruemmer F."/>
            <person name="Labrenz M."/>
            <person name="Spormann A.M."/>
            <person name="Op Den Camp H."/>
            <person name="Overmann J."/>
            <person name="Amann R."/>
            <person name="Jetten M.S.M."/>
            <person name="Mascher T."/>
            <person name="Medema M.H."/>
            <person name="Devos D.P."/>
            <person name="Kaster A.-K."/>
            <person name="Ovreas L."/>
            <person name="Rohde M."/>
            <person name="Galperin M.Y."/>
            <person name="Jogler C."/>
        </authorList>
    </citation>
    <scope>NUCLEOTIDE SEQUENCE [LARGE SCALE GENOMIC DNA]</scope>
    <source>
        <strain evidence="17 18">Pla52o</strain>
    </source>
</reference>
<dbReference type="OrthoDB" id="110209at2"/>
<dbReference type="EC" id="1.2.1.70" evidence="3 8"/>
<keyword evidence="5 8" id="KW-0560">Oxidoreductase</keyword>
<dbReference type="AlphaFoldDB" id="A0A5C6CH53"/>
<dbReference type="InterPro" id="IPR036343">
    <property type="entry name" value="GluRdtase_N_sf"/>
</dbReference>
<feature type="domain" description="Tetrapyrrole biosynthesis glutamyl-tRNA reductase dimerisation" evidence="14">
    <location>
        <begin position="323"/>
        <end position="424"/>
    </location>
</feature>
<evidence type="ECO:0000256" key="11">
    <source>
        <dbReference type="PIRSR" id="PIRSR000445-3"/>
    </source>
</evidence>
<name>A0A5C6CH53_9BACT</name>
<feature type="active site" description="Nucleophile" evidence="8 9">
    <location>
        <position position="50"/>
    </location>
</feature>
<keyword evidence="18" id="KW-1185">Reference proteome</keyword>
<keyword evidence="4 8" id="KW-0521">NADP</keyword>
<comment type="pathway">
    <text evidence="1 8 13">Porphyrin-containing compound metabolism; protoporphyrin-IX biosynthesis; 5-aminolevulinate from L-glutamyl-tRNA(Glu): step 1/2.</text>
</comment>
<dbReference type="InterPro" id="IPR015895">
    <property type="entry name" value="4pyrrol_synth_GluRdtase_N"/>
</dbReference>
<evidence type="ECO:0000259" key="14">
    <source>
        <dbReference type="Pfam" id="PF00745"/>
    </source>
</evidence>
<feature type="binding site" evidence="8 10">
    <location>
        <position position="122"/>
    </location>
    <ligand>
        <name>substrate</name>
    </ligand>
</feature>
<dbReference type="SUPFAM" id="SSF51735">
    <property type="entry name" value="NAD(P)-binding Rossmann-fold domains"/>
    <property type="match status" value="1"/>
</dbReference>
<evidence type="ECO:0000256" key="3">
    <source>
        <dbReference type="ARBA" id="ARBA00012970"/>
    </source>
</evidence>
<keyword evidence="6 8" id="KW-0627">Porphyrin biosynthesis</keyword>
<dbReference type="InterPro" id="IPR015896">
    <property type="entry name" value="4pyrrol_synth_GluRdtase_dimer"/>
</dbReference>
<dbReference type="InterPro" id="IPR006151">
    <property type="entry name" value="Shikm_DH/Glu-tRNA_Rdtase"/>
</dbReference>
<comment type="catalytic activity">
    <reaction evidence="7 8 13">
        <text>(S)-4-amino-5-oxopentanoate + tRNA(Glu) + NADP(+) = L-glutamyl-tRNA(Glu) + NADPH + H(+)</text>
        <dbReference type="Rhea" id="RHEA:12344"/>
        <dbReference type="Rhea" id="RHEA-COMP:9663"/>
        <dbReference type="Rhea" id="RHEA-COMP:9680"/>
        <dbReference type="ChEBI" id="CHEBI:15378"/>
        <dbReference type="ChEBI" id="CHEBI:57501"/>
        <dbReference type="ChEBI" id="CHEBI:57783"/>
        <dbReference type="ChEBI" id="CHEBI:58349"/>
        <dbReference type="ChEBI" id="CHEBI:78442"/>
        <dbReference type="ChEBI" id="CHEBI:78520"/>
        <dbReference type="EC" id="1.2.1.70"/>
    </reaction>
</comment>
<evidence type="ECO:0000256" key="1">
    <source>
        <dbReference type="ARBA" id="ARBA00005059"/>
    </source>
</evidence>
<feature type="site" description="Important for activity" evidence="8 12">
    <location>
        <position position="101"/>
    </location>
</feature>
<evidence type="ECO:0000256" key="12">
    <source>
        <dbReference type="PIRSR" id="PIRSR000445-4"/>
    </source>
</evidence>
<feature type="domain" description="Glutamyl-tRNA reductase N-terminal" evidence="16">
    <location>
        <begin position="6"/>
        <end position="158"/>
    </location>
</feature>
<evidence type="ECO:0000256" key="2">
    <source>
        <dbReference type="ARBA" id="ARBA00005916"/>
    </source>
</evidence>
<dbReference type="InterPro" id="IPR000343">
    <property type="entry name" value="4pyrrol_synth_GluRdtase"/>
</dbReference>
<dbReference type="FunFam" id="3.30.460.30:FF:000001">
    <property type="entry name" value="Glutamyl-tRNA reductase"/>
    <property type="match status" value="1"/>
</dbReference>
<organism evidence="17 18">
    <name type="scientific">Novipirellula galeiformis</name>
    <dbReference type="NCBI Taxonomy" id="2528004"/>
    <lineage>
        <taxon>Bacteria</taxon>
        <taxon>Pseudomonadati</taxon>
        <taxon>Planctomycetota</taxon>
        <taxon>Planctomycetia</taxon>
        <taxon>Pirellulales</taxon>
        <taxon>Pirellulaceae</taxon>
        <taxon>Novipirellula</taxon>
    </lineage>
</organism>
<evidence type="ECO:0000259" key="15">
    <source>
        <dbReference type="Pfam" id="PF01488"/>
    </source>
</evidence>
<feature type="binding site" evidence="8 10">
    <location>
        <begin position="116"/>
        <end position="118"/>
    </location>
    <ligand>
        <name>substrate</name>
    </ligand>
</feature>
<dbReference type="Proteomes" id="UP000316304">
    <property type="component" value="Unassembled WGS sequence"/>
</dbReference>
<accession>A0A5C6CH53</accession>